<dbReference type="InterPro" id="IPR036237">
    <property type="entry name" value="Xyl_isomerase-like_sf"/>
</dbReference>
<gene>
    <name evidence="4" type="primary">hyi</name>
    <name evidence="4" type="ORF">JKV55_17465</name>
</gene>
<reference evidence="5" key="1">
    <citation type="submission" date="2021-01" db="EMBL/GenBank/DDBJ databases">
        <title>Genome public.</title>
        <authorList>
            <person name="Liu C."/>
            <person name="Sun Q."/>
        </authorList>
    </citation>
    <scope>NUCLEOTIDE SEQUENCE [LARGE SCALE GENOMIC DNA]</scope>
    <source>
        <strain evidence="5">CGMCC 1.18722</strain>
    </source>
</reference>
<dbReference type="PANTHER" id="PTHR43489:SF13">
    <property type="entry name" value="HYDROXYPYRUVATE ISOMERASE"/>
    <property type="match status" value="1"/>
</dbReference>
<dbReference type="Gene3D" id="3.20.20.150">
    <property type="entry name" value="Divalent-metal-dependent TIM barrel enzymes"/>
    <property type="match status" value="1"/>
</dbReference>
<dbReference type="Proteomes" id="UP000638570">
    <property type="component" value="Unassembled WGS sequence"/>
</dbReference>
<dbReference type="InterPro" id="IPR053398">
    <property type="entry name" value="HPT_OtnI_isomerases"/>
</dbReference>
<evidence type="ECO:0000256" key="2">
    <source>
        <dbReference type="PIRNR" id="PIRNR006241"/>
    </source>
</evidence>
<dbReference type="RefSeq" id="WP_202088150.1">
    <property type="nucleotide sequence ID" value="NZ_JAERTZ010000030.1"/>
</dbReference>
<dbReference type="GO" id="GO:0008903">
    <property type="term" value="F:hydroxypyruvate isomerase activity"/>
    <property type="evidence" value="ECO:0007669"/>
    <property type="project" value="UniProtKB-EC"/>
</dbReference>
<dbReference type="InterPro" id="IPR050417">
    <property type="entry name" value="Sugar_Epim/Isomerase"/>
</dbReference>
<comment type="similarity">
    <text evidence="2">Belongs to the hyi family.</text>
</comment>
<keyword evidence="1 2" id="KW-0413">Isomerase</keyword>
<dbReference type="NCBIfam" id="TIGR03234">
    <property type="entry name" value="OH-pyruv-isom"/>
    <property type="match status" value="1"/>
</dbReference>
<feature type="domain" description="Xylose isomerase-like TIM barrel" evidence="3">
    <location>
        <begin position="21"/>
        <end position="256"/>
    </location>
</feature>
<dbReference type="InterPro" id="IPR013022">
    <property type="entry name" value="Xyl_isomerase-like_TIM-brl"/>
</dbReference>
<dbReference type="InterPro" id="IPR017643">
    <property type="entry name" value="Hydroxypyruvate_isomerase"/>
</dbReference>
<dbReference type="Pfam" id="PF01261">
    <property type="entry name" value="AP_endonuc_2"/>
    <property type="match status" value="1"/>
</dbReference>
<dbReference type="NCBIfam" id="NF043033">
    <property type="entry name" value="OxoTetrIsom"/>
    <property type="match status" value="1"/>
</dbReference>
<evidence type="ECO:0000313" key="5">
    <source>
        <dbReference type="Proteomes" id="UP000638570"/>
    </source>
</evidence>
<name>A0ABS1QY83_9GAMM</name>
<dbReference type="SUPFAM" id="SSF51658">
    <property type="entry name" value="Xylose isomerase-like"/>
    <property type="match status" value="1"/>
</dbReference>
<dbReference type="EMBL" id="JAERTZ010000030">
    <property type="protein sequence ID" value="MBL1379098.1"/>
    <property type="molecule type" value="Genomic_DNA"/>
</dbReference>
<sequence length="260" mass="28217">MPKLAANLSMLFTEVDFLDRFAAAAKAGFKGVEYLFPYDFPAEDIKARLEQNGLEQVLFNLPAGDWAAGSRGIAVDPSRVEEFKAGVDQAIAYAKVLGNKQVNCLAGIPPAGVSAEQAEATFVANLKYAAEKLKGAGIKLIAEAINTRDIPGFFLNNSKQALDIIEQVGSDNLAFQYDIYHMQIMEGDIIPTIEKNLSIINHIQLADNPGRHEPGTGELNYHNIFAFLDKVGYQGWVGAEYKPATTTEAGLGWLKTHGVA</sequence>
<evidence type="ECO:0000313" key="4">
    <source>
        <dbReference type="EMBL" id="MBL1379098.1"/>
    </source>
</evidence>
<dbReference type="PIRSF" id="PIRSF006241">
    <property type="entry name" value="HyI"/>
    <property type="match status" value="1"/>
</dbReference>
<proteinExistence type="inferred from homology"/>
<dbReference type="InterPro" id="IPR026040">
    <property type="entry name" value="HyI-like"/>
</dbReference>
<accession>A0ABS1QY83</accession>
<evidence type="ECO:0000259" key="3">
    <source>
        <dbReference type="Pfam" id="PF01261"/>
    </source>
</evidence>
<protein>
    <submittedName>
        <fullName evidence="4">Hydroxypyruvate isomerase</fullName>
        <ecNumber evidence="4">5.3.1.22</ecNumber>
    </submittedName>
</protein>
<keyword evidence="5" id="KW-1185">Reference proteome</keyword>
<evidence type="ECO:0000256" key="1">
    <source>
        <dbReference type="ARBA" id="ARBA00023235"/>
    </source>
</evidence>
<dbReference type="EC" id="5.3.1.22" evidence="4"/>
<comment type="caution">
    <text evidence="4">The sequence shown here is derived from an EMBL/GenBank/DDBJ whole genome shotgun (WGS) entry which is preliminary data.</text>
</comment>
<organism evidence="4 5">
    <name type="scientific">Zobellella iuensis</name>
    <dbReference type="NCBI Taxonomy" id="2803811"/>
    <lineage>
        <taxon>Bacteria</taxon>
        <taxon>Pseudomonadati</taxon>
        <taxon>Pseudomonadota</taxon>
        <taxon>Gammaproteobacteria</taxon>
        <taxon>Aeromonadales</taxon>
        <taxon>Aeromonadaceae</taxon>
        <taxon>Zobellella</taxon>
    </lineage>
</organism>
<dbReference type="PANTHER" id="PTHR43489">
    <property type="entry name" value="ISOMERASE"/>
    <property type="match status" value="1"/>
</dbReference>